<evidence type="ECO:0000313" key="1">
    <source>
        <dbReference type="EMBL" id="AGM11606.1"/>
    </source>
</evidence>
<sequence>MVGVNATRSGMAQKVTRATDGAKLIGFNDDGLACVWYGGYSFNVYDAARDWQEVDHFTSGELAGIASKFEEEKRDHAKYRMEKMGYEIVE</sequence>
<dbReference type="Proteomes" id="UP000202786">
    <property type="component" value="Segment"/>
</dbReference>
<dbReference type="GeneID" id="16194125"/>
<name>R4TH41_9CAUD</name>
<gene>
    <name evidence="1" type="primary">309</name>
    <name evidence="1" type="ORF">HGTV1_309</name>
</gene>
<dbReference type="KEGG" id="vg:16194125"/>
<accession>R4TH41</accession>
<keyword evidence="2" id="KW-1185">Reference proteome</keyword>
<organism evidence="1 2">
    <name type="scientific">Halogranum tailed virus 1</name>
    <dbReference type="NCBI Taxonomy" id="1273749"/>
    <lineage>
        <taxon>Viruses</taxon>
        <taxon>Duplodnaviria</taxon>
        <taxon>Heunggongvirae</taxon>
        <taxon>Uroviricota</taxon>
        <taxon>Caudoviricetes</taxon>
        <taxon>Thumleimavirales</taxon>
        <taxon>Halomagnusviridae</taxon>
        <taxon>Hagravirus</taxon>
        <taxon>Hagravirus capitaneum</taxon>
        <taxon>Hagravirus HGTV1</taxon>
    </lineage>
</organism>
<dbReference type="EMBL" id="KC292026">
    <property type="protein sequence ID" value="AGM11606.1"/>
    <property type="molecule type" value="Genomic_DNA"/>
</dbReference>
<dbReference type="RefSeq" id="YP_008059484.1">
    <property type="nucleotide sequence ID" value="NC_021328.1"/>
</dbReference>
<protein>
    <submittedName>
        <fullName evidence="1">Uncharacterized protein</fullName>
    </submittedName>
</protein>
<reference evidence="1 2" key="1">
    <citation type="submission" date="2012-12" db="EMBL/GenBank/DDBJ databases">
        <authorList>
            <person name="Sencilo A."/>
            <person name="Jacobs-Sera D."/>
            <person name="Russell D.A."/>
            <person name="Ko C."/>
            <person name="Atanasova N."/>
            <person name="Osterlund E."/>
            <person name="Oksanen H.M."/>
            <person name="Bamford D.H."/>
            <person name="Hatfull G.F."/>
            <person name="Roine E."/>
            <person name="Hendrix R.W."/>
        </authorList>
    </citation>
    <scope>NUCLEOTIDE SEQUENCE [LARGE SCALE GENOMIC DNA]</scope>
</reference>
<proteinExistence type="predicted"/>
<evidence type="ECO:0000313" key="2">
    <source>
        <dbReference type="Proteomes" id="UP000202786"/>
    </source>
</evidence>